<protein>
    <submittedName>
        <fullName evidence="1">Uncharacterized protein</fullName>
    </submittedName>
</protein>
<evidence type="ECO:0000313" key="1">
    <source>
        <dbReference type="EMBL" id="EDY96392.1"/>
    </source>
</evidence>
<dbReference type="HOGENOM" id="CLU_3058672_0_0_10"/>
<dbReference type="EMBL" id="ABQC02000012">
    <property type="protein sequence ID" value="EDY96392.1"/>
    <property type="molecule type" value="Genomic_DNA"/>
</dbReference>
<sequence>MLLKYLFCVRTQRYGLFFKNQNKLYICIEKIDFLLNAQIVQYNKVRTHGETAR</sequence>
<accession>B5CVU5</accession>
<proteinExistence type="predicted"/>
<comment type="caution">
    <text evidence="1">The sequence shown here is derived from an EMBL/GenBank/DDBJ whole genome shotgun (WGS) entry which is preliminary data.</text>
</comment>
<dbReference type="Proteomes" id="UP000003452">
    <property type="component" value="Unassembled WGS sequence"/>
</dbReference>
<reference evidence="1 2" key="2">
    <citation type="submission" date="2008-08" db="EMBL/GenBank/DDBJ databases">
        <authorList>
            <person name="Fulton L."/>
            <person name="Clifton S."/>
            <person name="Fulton B."/>
            <person name="Xu J."/>
            <person name="Minx P."/>
            <person name="Pepin K.H."/>
            <person name="Johnson M."/>
            <person name="Thiruvilangam P."/>
            <person name="Bhonagiri V."/>
            <person name="Nash W.E."/>
            <person name="Mardis E.R."/>
            <person name="Wilson R.K."/>
        </authorList>
    </citation>
    <scope>NUCLEOTIDE SEQUENCE [LARGE SCALE GENOMIC DNA]</scope>
    <source>
        <strain evidence="2">DSM 17135 / JCM 12973 / M2</strain>
    </source>
</reference>
<reference evidence="1 2" key="1">
    <citation type="submission" date="2008-08" db="EMBL/GenBank/DDBJ databases">
        <title>Draft genome sequence of Bacteroides plebeius (DSM 17135).</title>
        <authorList>
            <person name="Sudarsanam P."/>
            <person name="Ley R."/>
            <person name="Guruge J."/>
            <person name="Turnbaugh P.J."/>
            <person name="Mahowald M."/>
            <person name="Liep D."/>
            <person name="Gordon J."/>
        </authorList>
    </citation>
    <scope>NUCLEOTIDE SEQUENCE [LARGE SCALE GENOMIC DNA]</scope>
    <source>
        <strain evidence="2">DSM 17135 / JCM 12973 / M2</strain>
    </source>
</reference>
<name>B5CVU5_PHOPM</name>
<organism evidence="1 2">
    <name type="scientific">Phocaeicola plebeius (strain DSM 17135 / JCM 12973 / CCUG 54634 / M2)</name>
    <name type="common">Bacteroides plebeius</name>
    <dbReference type="NCBI Taxonomy" id="484018"/>
    <lineage>
        <taxon>Bacteria</taxon>
        <taxon>Pseudomonadati</taxon>
        <taxon>Bacteroidota</taxon>
        <taxon>Bacteroidia</taxon>
        <taxon>Bacteroidales</taxon>
        <taxon>Bacteroidaceae</taxon>
        <taxon>Phocaeicola</taxon>
    </lineage>
</organism>
<evidence type="ECO:0000313" key="2">
    <source>
        <dbReference type="Proteomes" id="UP000003452"/>
    </source>
</evidence>
<dbReference type="AlphaFoldDB" id="B5CVU5"/>
<gene>
    <name evidence="1" type="ORF">BACPLE_00832</name>
</gene>